<proteinExistence type="predicted"/>
<protein>
    <submittedName>
        <fullName evidence="1">Uncharacterized protein</fullName>
    </submittedName>
</protein>
<accession>A0A6G2BDP9</accession>
<dbReference type="Proteomes" id="UP000473014">
    <property type="component" value="Unassembled WGS sequence"/>
</dbReference>
<evidence type="ECO:0000313" key="1">
    <source>
        <dbReference type="EMBL" id="MTE20256.1"/>
    </source>
</evidence>
<organism evidence="1 2">
    <name type="scientific">Streptomyces taklimakanensis</name>
    <dbReference type="NCBI Taxonomy" id="2569853"/>
    <lineage>
        <taxon>Bacteria</taxon>
        <taxon>Bacillati</taxon>
        <taxon>Actinomycetota</taxon>
        <taxon>Actinomycetes</taxon>
        <taxon>Kitasatosporales</taxon>
        <taxon>Streptomycetaceae</taxon>
        <taxon>Streptomyces</taxon>
    </lineage>
</organism>
<evidence type="ECO:0000313" key="2">
    <source>
        <dbReference type="Proteomes" id="UP000473014"/>
    </source>
</evidence>
<dbReference type="OrthoDB" id="4205004at2"/>
<dbReference type="EMBL" id="WIXO01000001">
    <property type="protein sequence ID" value="MTE20256.1"/>
    <property type="molecule type" value="Genomic_DNA"/>
</dbReference>
<dbReference type="InterPro" id="IPR048166">
    <property type="entry name" value="VVA0879-like"/>
</dbReference>
<name>A0A6G2BDP9_9ACTN</name>
<dbReference type="RefSeq" id="WP_155071375.1">
    <property type="nucleotide sequence ID" value="NZ_WIXO01000001.1"/>
</dbReference>
<dbReference type="AlphaFoldDB" id="A0A6G2BDP9"/>
<reference evidence="1 2" key="1">
    <citation type="submission" date="2019-11" db="EMBL/GenBank/DDBJ databases">
        <authorList>
            <person name="Yuan L."/>
        </authorList>
    </citation>
    <scope>NUCLEOTIDE SEQUENCE [LARGE SCALE GENOMIC DNA]</scope>
    <source>
        <strain evidence="1 2">TRM43335</strain>
    </source>
</reference>
<keyword evidence="2" id="KW-1185">Reference proteome</keyword>
<dbReference type="NCBIfam" id="NF041591">
    <property type="entry name" value="CxxC_VVA0879"/>
    <property type="match status" value="1"/>
</dbReference>
<comment type="caution">
    <text evidence="1">The sequence shown here is derived from an EMBL/GenBank/DDBJ whole genome shotgun (WGS) entry which is preliminary data.</text>
</comment>
<sequence length="122" mass="13410">MTTATAHRKLTQADLVAEARDRFGDNPLNWAFQCPSCKDVVTGADFRQALTDHPRTNLRTNQPVIASDVLGRECIGRTLGALDKGRGKYTGRGCDWAAYGLFVGPWEIELPNGRIAYSFPLA</sequence>
<gene>
    <name evidence="1" type="ORF">F0L17_14285</name>
</gene>